<protein>
    <submittedName>
        <fullName evidence="2">633_t:CDS:1</fullName>
    </submittedName>
</protein>
<feature type="compositionally biased region" description="Polar residues" evidence="1">
    <location>
        <begin position="1"/>
        <end position="20"/>
    </location>
</feature>
<keyword evidence="3" id="KW-1185">Reference proteome</keyword>
<accession>A0A9N9EYV7</accession>
<organism evidence="2 3">
    <name type="scientific">Ambispora gerdemannii</name>
    <dbReference type="NCBI Taxonomy" id="144530"/>
    <lineage>
        <taxon>Eukaryota</taxon>
        <taxon>Fungi</taxon>
        <taxon>Fungi incertae sedis</taxon>
        <taxon>Mucoromycota</taxon>
        <taxon>Glomeromycotina</taxon>
        <taxon>Glomeromycetes</taxon>
        <taxon>Archaeosporales</taxon>
        <taxon>Ambisporaceae</taxon>
        <taxon>Ambispora</taxon>
    </lineage>
</organism>
<dbReference type="Proteomes" id="UP000789831">
    <property type="component" value="Unassembled WGS sequence"/>
</dbReference>
<evidence type="ECO:0000313" key="3">
    <source>
        <dbReference type="Proteomes" id="UP000789831"/>
    </source>
</evidence>
<name>A0A9N9EYV7_9GLOM</name>
<comment type="caution">
    <text evidence="2">The sequence shown here is derived from an EMBL/GenBank/DDBJ whole genome shotgun (WGS) entry which is preliminary data.</text>
</comment>
<dbReference type="EMBL" id="CAJVPL010000454">
    <property type="protein sequence ID" value="CAG8499120.1"/>
    <property type="molecule type" value="Genomic_DNA"/>
</dbReference>
<feature type="region of interest" description="Disordered" evidence="1">
    <location>
        <begin position="1"/>
        <end position="66"/>
    </location>
</feature>
<proteinExistence type="predicted"/>
<reference evidence="2" key="1">
    <citation type="submission" date="2021-06" db="EMBL/GenBank/DDBJ databases">
        <authorList>
            <person name="Kallberg Y."/>
            <person name="Tangrot J."/>
            <person name="Rosling A."/>
        </authorList>
    </citation>
    <scope>NUCLEOTIDE SEQUENCE</scope>
    <source>
        <strain evidence="2">MT106</strain>
    </source>
</reference>
<dbReference type="AlphaFoldDB" id="A0A9N9EYV7"/>
<evidence type="ECO:0000313" key="2">
    <source>
        <dbReference type="EMBL" id="CAG8499120.1"/>
    </source>
</evidence>
<sequence length="143" mass="16343">MQQPAQRDQTTANNSSSLETNARIGKIRDRSPTTLEVRNGDQMAVQVQEQPHQQKEIKSLPAAPTELNQLDLHRQTANNNHQNLKLGNHPMLPTSTKQQQLKHNKHHRHTEGIQRILICHELEKLAMANLQCIKKQYSVQTPT</sequence>
<gene>
    <name evidence="2" type="ORF">AGERDE_LOCUS4154</name>
</gene>
<evidence type="ECO:0000256" key="1">
    <source>
        <dbReference type="SAM" id="MobiDB-lite"/>
    </source>
</evidence>